<dbReference type="GO" id="GO:0008173">
    <property type="term" value="F:RNA methyltransferase activity"/>
    <property type="evidence" value="ECO:0007669"/>
    <property type="project" value="UniProtKB-UniRule"/>
</dbReference>
<keyword evidence="10" id="KW-1185">Reference proteome</keyword>
<proteinExistence type="inferred from homology"/>
<reference evidence="9" key="1">
    <citation type="submission" date="2022-03" db="EMBL/GenBank/DDBJ databases">
        <authorList>
            <person name="Sayadi A."/>
        </authorList>
    </citation>
    <scope>NUCLEOTIDE SEQUENCE</scope>
</reference>
<feature type="region of interest" description="Disordered" evidence="7">
    <location>
        <begin position="407"/>
        <end position="462"/>
    </location>
</feature>
<evidence type="ECO:0000256" key="3">
    <source>
        <dbReference type="ARBA" id="ARBA00022679"/>
    </source>
</evidence>
<dbReference type="AlphaFoldDB" id="A0A9P0LAS2"/>
<dbReference type="GO" id="GO:0017069">
    <property type="term" value="F:snRNA binding"/>
    <property type="evidence" value="ECO:0007669"/>
    <property type="project" value="TreeGrafter"/>
</dbReference>
<evidence type="ECO:0000313" key="10">
    <source>
        <dbReference type="Proteomes" id="UP001152888"/>
    </source>
</evidence>
<feature type="region of interest" description="Disordered" evidence="7">
    <location>
        <begin position="483"/>
        <end position="528"/>
    </location>
</feature>
<evidence type="ECO:0000256" key="5">
    <source>
        <dbReference type="PROSITE-ProRule" id="PRU00848"/>
    </source>
</evidence>
<dbReference type="PROSITE" id="PS51515">
    <property type="entry name" value="BIN3_SAM"/>
    <property type="match status" value="1"/>
</dbReference>
<comment type="similarity">
    <text evidence="1 6">Belongs to the methyltransferase superfamily.</text>
</comment>
<evidence type="ECO:0000313" key="9">
    <source>
        <dbReference type="EMBL" id="CAH1987559.1"/>
    </source>
</evidence>
<feature type="region of interest" description="Disordered" evidence="7">
    <location>
        <begin position="1"/>
        <end position="60"/>
    </location>
</feature>
<feature type="domain" description="Bin3-type SAM" evidence="8">
    <location>
        <begin position="343"/>
        <end position="711"/>
    </location>
</feature>
<feature type="compositionally biased region" description="Basic and acidic residues" evidence="7">
    <location>
        <begin position="809"/>
        <end position="835"/>
    </location>
</feature>
<dbReference type="Pfam" id="PF06859">
    <property type="entry name" value="Bin3"/>
    <property type="match status" value="1"/>
</dbReference>
<evidence type="ECO:0000256" key="4">
    <source>
        <dbReference type="ARBA" id="ARBA00022691"/>
    </source>
</evidence>
<feature type="compositionally biased region" description="Low complexity" evidence="7">
    <location>
        <begin position="515"/>
        <end position="525"/>
    </location>
</feature>
<feature type="compositionally biased region" description="Low complexity" evidence="7">
    <location>
        <begin position="10"/>
        <end position="23"/>
    </location>
</feature>
<feature type="region of interest" description="Disordered" evidence="7">
    <location>
        <begin position="152"/>
        <end position="267"/>
    </location>
</feature>
<feature type="region of interest" description="Disordered" evidence="7">
    <location>
        <begin position="785"/>
        <end position="865"/>
    </location>
</feature>
<feature type="compositionally biased region" description="Low complexity" evidence="7">
    <location>
        <begin position="483"/>
        <end position="508"/>
    </location>
</feature>
<name>A0A9P0LAS2_ACAOB</name>
<dbReference type="InterPro" id="IPR010675">
    <property type="entry name" value="Bin3_C"/>
</dbReference>
<dbReference type="Gene3D" id="3.40.50.150">
    <property type="entry name" value="Vaccinia Virus protein VP39"/>
    <property type="match status" value="2"/>
</dbReference>
<feature type="compositionally biased region" description="Low complexity" evidence="7">
    <location>
        <begin position="441"/>
        <end position="457"/>
    </location>
</feature>
<dbReference type="EC" id="2.1.1.-" evidence="6"/>
<keyword evidence="2 6" id="KW-0489">Methyltransferase</keyword>
<dbReference type="SUPFAM" id="SSF53335">
    <property type="entry name" value="S-adenosyl-L-methionine-dependent methyltransferases"/>
    <property type="match status" value="1"/>
</dbReference>
<feature type="compositionally biased region" description="Basic and acidic residues" evidence="7">
    <location>
        <begin position="300"/>
        <end position="309"/>
    </location>
</feature>
<dbReference type="Proteomes" id="UP001152888">
    <property type="component" value="Unassembled WGS sequence"/>
</dbReference>
<dbReference type="GO" id="GO:0032259">
    <property type="term" value="P:methylation"/>
    <property type="evidence" value="ECO:0007669"/>
    <property type="project" value="UniProtKB-KW"/>
</dbReference>
<dbReference type="GO" id="GO:0008171">
    <property type="term" value="F:O-methyltransferase activity"/>
    <property type="evidence" value="ECO:0007669"/>
    <property type="project" value="UniProtKB-UniRule"/>
</dbReference>
<feature type="compositionally biased region" description="Low complexity" evidence="7">
    <location>
        <begin position="220"/>
        <end position="232"/>
    </location>
</feature>
<keyword evidence="4 5" id="KW-0949">S-adenosyl-L-methionine</keyword>
<accession>A0A9P0LAS2</accession>
<keyword evidence="3 6" id="KW-0808">Transferase</keyword>
<feature type="compositionally biased region" description="Polar residues" evidence="7">
    <location>
        <begin position="165"/>
        <end position="175"/>
    </location>
</feature>
<dbReference type="PANTHER" id="PTHR12315">
    <property type="entry name" value="BICOID-INTERACTING PROTEIN RELATED"/>
    <property type="match status" value="1"/>
</dbReference>
<feature type="compositionally biased region" description="Polar residues" evidence="7">
    <location>
        <begin position="836"/>
        <end position="846"/>
    </location>
</feature>
<feature type="compositionally biased region" description="Basic residues" evidence="7">
    <location>
        <begin position="42"/>
        <end position="57"/>
    </location>
</feature>
<feature type="region of interest" description="Disordered" evidence="7">
    <location>
        <begin position="279"/>
        <end position="317"/>
    </location>
</feature>
<feature type="compositionally biased region" description="Basic residues" evidence="7">
    <location>
        <begin position="152"/>
        <end position="164"/>
    </location>
</feature>
<dbReference type="PANTHER" id="PTHR12315:SF0">
    <property type="entry name" value="7SK SNRNA METHYLPHOSPHATE CAPPING ENZYME"/>
    <property type="match status" value="1"/>
</dbReference>
<evidence type="ECO:0000256" key="6">
    <source>
        <dbReference type="RuleBase" id="RU367087"/>
    </source>
</evidence>
<dbReference type="InterPro" id="IPR039772">
    <property type="entry name" value="Bin3-like"/>
</dbReference>
<comment type="caution">
    <text evidence="9">The sequence shown here is derived from an EMBL/GenBank/DDBJ whole genome shotgun (WGS) entry which is preliminary data.</text>
</comment>
<organism evidence="9 10">
    <name type="scientific">Acanthoscelides obtectus</name>
    <name type="common">Bean weevil</name>
    <name type="synonym">Bruchus obtectus</name>
    <dbReference type="NCBI Taxonomy" id="200917"/>
    <lineage>
        <taxon>Eukaryota</taxon>
        <taxon>Metazoa</taxon>
        <taxon>Ecdysozoa</taxon>
        <taxon>Arthropoda</taxon>
        <taxon>Hexapoda</taxon>
        <taxon>Insecta</taxon>
        <taxon>Pterygota</taxon>
        <taxon>Neoptera</taxon>
        <taxon>Endopterygota</taxon>
        <taxon>Coleoptera</taxon>
        <taxon>Polyphaga</taxon>
        <taxon>Cucujiformia</taxon>
        <taxon>Chrysomeloidea</taxon>
        <taxon>Chrysomelidae</taxon>
        <taxon>Bruchinae</taxon>
        <taxon>Bruchini</taxon>
        <taxon>Acanthoscelides</taxon>
    </lineage>
</organism>
<sequence length="865" mass="94159">MSSADVLKPAATTAAAGATSTKHSGGGGGGHKSALRAANAGSKRKNKHDRSGRKRSKSFSGCGLLISHKPVLPSKFLLGGNIKDPLNLGSLQDEEINRAMNAVTPKSSPVPTPPRKKGQIEVIIPRNIHDPLNLIDCDDDADYEQQLCSPVKKKRNKRMKKRRTISGTMETSACADSTAEAKTPEASTDSAKIPDVEQATCGEEQQEEKQEKPDTGTADQVQAQQPQQQQIQPKKERGKRKSDEYGPSTSGAGGATGTSTNPNPAKKFKNAMDKIVSPVVPQPGAWLKRANSTTKRPPHRATDNKKDETGQLQLPKFKEKDKRYQYGNYDRYYGYRNPGNDPDPRLRVLMHNQYLFQNKDILDIGCNIGHITLTIARDLRAKSALGIDIDPKLIQIAKKNVRHYVKKEAMSPSSSTSTAPSGSTAAGDVTASDHKTVKEVSATGTSTSTSDTSAQSGITRIGDASIKQPQIVKQSTEAITSNATSISTSTASNTSTTKIPSKGTKPTPKGGGTKGSAKGTQKSTTDGVGSGGCEFFPISMPILYGNVDVLGSYQRDRGCTANASATEHKGSKGFPDNVTFKVCNYVLEDDSLLANEQPQFDVILCLSMTKWIHLNWGDAGIKQAFRRMYAQLRPGGKLILEPQGWAGYKKRKKLTETIFKNYNTIEFFPEKFREYLLSPAVGFAKGEILGMPLHRSRGFRRPIQVFTKSTMFPSERIEATPLASGGYGSSDRLKTTGKYESQGHVECVEHVYTDLFDNRYCVSADDNADLNDQIAEELREELEKRRLKNADGSSCDMDEDFDNSMPATVDDKDKLEDRLAAEKKEDPEESAKSDVRTATPNEQSLESEVRTVASDAGGSLVKDNT</sequence>
<evidence type="ECO:0000256" key="7">
    <source>
        <dbReference type="SAM" id="MobiDB-lite"/>
    </source>
</evidence>
<dbReference type="OrthoDB" id="10017101at2759"/>
<dbReference type="CDD" id="cd02440">
    <property type="entry name" value="AdoMet_MTases"/>
    <property type="match status" value="2"/>
</dbReference>
<evidence type="ECO:0000256" key="1">
    <source>
        <dbReference type="ARBA" id="ARBA00008361"/>
    </source>
</evidence>
<dbReference type="InterPro" id="IPR029063">
    <property type="entry name" value="SAM-dependent_MTases_sf"/>
</dbReference>
<evidence type="ECO:0000256" key="2">
    <source>
        <dbReference type="ARBA" id="ARBA00022603"/>
    </source>
</evidence>
<protein>
    <recommendedName>
        <fullName evidence="6">RNA methyltransferase</fullName>
        <ecNumber evidence="6">2.1.1.-</ecNumber>
    </recommendedName>
</protein>
<dbReference type="GO" id="GO:0040031">
    <property type="term" value="P:snRNA modification"/>
    <property type="evidence" value="ECO:0007669"/>
    <property type="project" value="TreeGrafter"/>
</dbReference>
<dbReference type="InterPro" id="IPR024160">
    <property type="entry name" value="BIN3_SAM-bd_dom"/>
</dbReference>
<gene>
    <name evidence="9" type="ORF">ACAOBT_LOCUS17917</name>
</gene>
<evidence type="ECO:0000259" key="8">
    <source>
        <dbReference type="PROSITE" id="PS51515"/>
    </source>
</evidence>
<dbReference type="EMBL" id="CAKOFQ010007021">
    <property type="protein sequence ID" value="CAH1987559.1"/>
    <property type="molecule type" value="Genomic_DNA"/>
</dbReference>
<feature type="compositionally biased region" description="Low complexity" evidence="7">
    <location>
        <begin position="411"/>
        <end position="427"/>
    </location>
</feature>